<gene>
    <name evidence="9" type="ORF">N7458_012238</name>
</gene>
<proteinExistence type="predicted"/>
<keyword evidence="3" id="KW-0256">Endoplasmic reticulum</keyword>
<dbReference type="EMBL" id="JAPVEA010000009">
    <property type="protein sequence ID" value="KAJ5433082.1"/>
    <property type="molecule type" value="Genomic_DNA"/>
</dbReference>
<feature type="transmembrane region" description="Helical" evidence="7">
    <location>
        <begin position="347"/>
        <end position="367"/>
    </location>
</feature>
<organism evidence="9 10">
    <name type="scientific">Penicillium daleae</name>
    <dbReference type="NCBI Taxonomy" id="63821"/>
    <lineage>
        <taxon>Eukaryota</taxon>
        <taxon>Fungi</taxon>
        <taxon>Dikarya</taxon>
        <taxon>Ascomycota</taxon>
        <taxon>Pezizomycotina</taxon>
        <taxon>Eurotiomycetes</taxon>
        <taxon>Eurotiomycetidae</taxon>
        <taxon>Eurotiales</taxon>
        <taxon>Aspergillaceae</taxon>
        <taxon>Penicillium</taxon>
    </lineage>
</organism>
<feature type="transmembrane region" description="Helical" evidence="7">
    <location>
        <begin position="149"/>
        <end position="171"/>
    </location>
</feature>
<evidence type="ECO:0000256" key="1">
    <source>
        <dbReference type="ARBA" id="ARBA00004477"/>
    </source>
</evidence>
<keyword evidence="2 7" id="KW-0812">Transmembrane</keyword>
<accession>A0AAD6FXM2</accession>
<comment type="subcellular location">
    <subcellularLocation>
        <location evidence="1">Endoplasmic reticulum membrane</location>
        <topology evidence="1">Multi-pass membrane protein</topology>
    </subcellularLocation>
</comment>
<feature type="transmembrane region" description="Helical" evidence="7">
    <location>
        <begin position="248"/>
        <end position="269"/>
    </location>
</feature>
<feature type="compositionally biased region" description="Basic and acidic residues" evidence="6">
    <location>
        <begin position="397"/>
        <end position="407"/>
    </location>
</feature>
<dbReference type="InterPro" id="IPR025016">
    <property type="entry name" value="DUF3955"/>
</dbReference>
<keyword evidence="4 7" id="KW-1133">Transmembrane helix</keyword>
<dbReference type="Pfam" id="PF13127">
    <property type="entry name" value="DUF3955"/>
    <property type="match status" value="1"/>
</dbReference>
<dbReference type="GeneID" id="81605863"/>
<feature type="transmembrane region" description="Helical" evidence="7">
    <location>
        <begin position="177"/>
        <end position="196"/>
    </location>
</feature>
<dbReference type="Proteomes" id="UP001213681">
    <property type="component" value="Unassembled WGS sequence"/>
</dbReference>
<evidence type="ECO:0000313" key="10">
    <source>
        <dbReference type="Proteomes" id="UP001213681"/>
    </source>
</evidence>
<evidence type="ECO:0000256" key="7">
    <source>
        <dbReference type="SAM" id="Phobius"/>
    </source>
</evidence>
<sequence length="424" mass="47087">MATTIDAPAPKVLGVARRTFGMALLLLVVVLWTASNFLGSTIFADKTYPKPFFVTYINTSLFTLPLFSTLITRTWGLWRSKKLSQVHSFRSWLRHMDSEHPKHEEQRTLRSGSFDDDTGRDHGIEGSQYSRSKLDDGNEKLGLRATAKLSLEFCLLWFAANYFAMGCLQFTTVGSTTILTSTSGVWTLVFGAMIGVERFTLRKFLGVIASLMGIILISRVDISNPETGDATAADNGGSSFPHKTPTEIAIGDAMAAFSAILYGVYTIVMKKQVGDESRVNMPLFFGLVGFFNLVLLWPGFFILHWTGVESFSLPDTQRVWTIILVNSLSSFISDIAWAYAMLLTTPLVVTVGLSLTIPLSLVGQMFLQSQYASPVYWLGAVIVFLSFLVVNHESKTQEETGIPRETSRPSSGEYETIPREEEMR</sequence>
<evidence type="ECO:0000256" key="5">
    <source>
        <dbReference type="ARBA" id="ARBA00023136"/>
    </source>
</evidence>
<evidence type="ECO:0000256" key="6">
    <source>
        <dbReference type="SAM" id="MobiDB-lite"/>
    </source>
</evidence>
<feature type="transmembrane region" description="Helical" evidence="7">
    <location>
        <begin position="203"/>
        <end position="220"/>
    </location>
</feature>
<dbReference type="InterPro" id="IPR037185">
    <property type="entry name" value="EmrE-like"/>
</dbReference>
<evidence type="ECO:0000259" key="8">
    <source>
        <dbReference type="Pfam" id="PF13127"/>
    </source>
</evidence>
<feature type="transmembrane region" description="Helical" evidence="7">
    <location>
        <begin position="281"/>
        <end position="307"/>
    </location>
</feature>
<feature type="transmembrane region" description="Helical" evidence="7">
    <location>
        <begin position="20"/>
        <end position="44"/>
    </location>
</feature>
<evidence type="ECO:0000256" key="3">
    <source>
        <dbReference type="ARBA" id="ARBA00022824"/>
    </source>
</evidence>
<feature type="transmembrane region" description="Helical" evidence="7">
    <location>
        <begin position="319"/>
        <end position="340"/>
    </location>
</feature>
<evidence type="ECO:0000256" key="2">
    <source>
        <dbReference type="ARBA" id="ARBA00022692"/>
    </source>
</evidence>
<evidence type="ECO:0000256" key="4">
    <source>
        <dbReference type="ARBA" id="ARBA00022989"/>
    </source>
</evidence>
<reference evidence="9" key="1">
    <citation type="submission" date="2022-12" db="EMBL/GenBank/DDBJ databases">
        <authorList>
            <person name="Petersen C."/>
        </authorList>
    </citation>
    <scope>NUCLEOTIDE SEQUENCE</scope>
    <source>
        <strain evidence="9">IBT 16125</strain>
    </source>
</reference>
<keyword evidence="5 7" id="KW-0472">Membrane</keyword>
<dbReference type="SUPFAM" id="SSF103481">
    <property type="entry name" value="Multidrug resistance efflux transporter EmrE"/>
    <property type="match status" value="2"/>
</dbReference>
<dbReference type="RefSeq" id="XP_056760374.1">
    <property type="nucleotide sequence ID" value="XM_056915620.1"/>
</dbReference>
<dbReference type="AlphaFoldDB" id="A0AAD6FXM2"/>
<feature type="transmembrane region" description="Helical" evidence="7">
    <location>
        <begin position="373"/>
        <end position="390"/>
    </location>
</feature>
<keyword evidence="10" id="KW-1185">Reference proteome</keyword>
<feature type="domain" description="DUF3955" evidence="8">
    <location>
        <begin position="19"/>
        <end position="72"/>
    </location>
</feature>
<feature type="transmembrane region" description="Helical" evidence="7">
    <location>
        <begin position="56"/>
        <end position="78"/>
    </location>
</feature>
<dbReference type="PANTHER" id="PTHR23051:SF0">
    <property type="entry name" value="SOLUTE CARRIER FAMILY 35 MEMBER F5"/>
    <property type="match status" value="1"/>
</dbReference>
<comment type="caution">
    <text evidence="9">The sequence shown here is derived from an EMBL/GenBank/DDBJ whole genome shotgun (WGS) entry which is preliminary data.</text>
</comment>
<name>A0AAD6FXM2_9EURO</name>
<feature type="region of interest" description="Disordered" evidence="6">
    <location>
        <begin position="397"/>
        <end position="424"/>
    </location>
</feature>
<protein>
    <recommendedName>
        <fullName evidence="8">DUF3955 domain-containing protein</fullName>
    </recommendedName>
</protein>
<dbReference type="GO" id="GO:0000329">
    <property type="term" value="C:fungal-type vacuole membrane"/>
    <property type="evidence" value="ECO:0007669"/>
    <property type="project" value="TreeGrafter"/>
</dbReference>
<dbReference type="PANTHER" id="PTHR23051">
    <property type="entry name" value="SOLUTE CARRIER FAMILY 35, MEMBER F5"/>
    <property type="match status" value="1"/>
</dbReference>
<reference evidence="9" key="2">
    <citation type="journal article" date="2023" name="IMA Fungus">
        <title>Comparative genomic study of the Penicillium genus elucidates a diverse pangenome and 15 lateral gene transfer events.</title>
        <authorList>
            <person name="Petersen C."/>
            <person name="Sorensen T."/>
            <person name="Nielsen M.R."/>
            <person name="Sondergaard T.E."/>
            <person name="Sorensen J.L."/>
            <person name="Fitzpatrick D.A."/>
            <person name="Frisvad J.C."/>
            <person name="Nielsen K.L."/>
        </authorList>
    </citation>
    <scope>NUCLEOTIDE SEQUENCE</scope>
    <source>
        <strain evidence="9">IBT 16125</strain>
    </source>
</reference>
<feature type="region of interest" description="Disordered" evidence="6">
    <location>
        <begin position="102"/>
        <end position="131"/>
    </location>
</feature>
<evidence type="ECO:0000313" key="9">
    <source>
        <dbReference type="EMBL" id="KAJ5433082.1"/>
    </source>
</evidence>